<sequence length="174" mass="18968">MKLPSYGFEPSLGQGQAIYVLDSEYRKSHEEFDTSTRQAAFQFVFDDVARQRQNNYDPNTRLIVNMFYGHTSKIAITERALARCKAMDITIVVAAGNEGTLHMLDELVPQASGADSIFSMITVGGVNKEGKYYRATVNSRGQGAGGEVNLYAGAADATALRSGYPIYSGSMDSK</sequence>
<dbReference type="Gene3D" id="3.40.50.200">
    <property type="entry name" value="Peptidase S8/S53 domain"/>
    <property type="match status" value="1"/>
</dbReference>
<dbReference type="GeneID" id="54586561"/>
<dbReference type="AlphaFoldDB" id="A0A6A6IJ68"/>
<proteinExistence type="predicted"/>
<accession>A0A6A6IJ68</accession>
<gene>
    <name evidence="1" type="ORF">BU26DRAFT_563978</name>
</gene>
<dbReference type="Proteomes" id="UP000800094">
    <property type="component" value="Unassembled WGS sequence"/>
</dbReference>
<evidence type="ECO:0000313" key="2">
    <source>
        <dbReference type="Proteomes" id="UP000800094"/>
    </source>
</evidence>
<dbReference type="GO" id="GO:0004252">
    <property type="term" value="F:serine-type endopeptidase activity"/>
    <property type="evidence" value="ECO:0007669"/>
    <property type="project" value="InterPro"/>
</dbReference>
<dbReference type="InterPro" id="IPR036852">
    <property type="entry name" value="Peptidase_S8/S53_dom_sf"/>
</dbReference>
<dbReference type="OrthoDB" id="3946663at2759"/>
<keyword evidence="2" id="KW-1185">Reference proteome</keyword>
<name>A0A6A6IJ68_9PLEO</name>
<dbReference type="GO" id="GO:0006508">
    <property type="term" value="P:proteolysis"/>
    <property type="evidence" value="ECO:0007669"/>
    <property type="project" value="InterPro"/>
</dbReference>
<dbReference type="CDD" id="cd00306">
    <property type="entry name" value="Peptidases_S8_S53"/>
    <property type="match status" value="1"/>
</dbReference>
<dbReference type="SUPFAM" id="SSF52743">
    <property type="entry name" value="Subtilisin-like"/>
    <property type="match status" value="1"/>
</dbReference>
<organism evidence="1 2">
    <name type="scientific">Trematosphaeria pertusa</name>
    <dbReference type="NCBI Taxonomy" id="390896"/>
    <lineage>
        <taxon>Eukaryota</taxon>
        <taxon>Fungi</taxon>
        <taxon>Dikarya</taxon>
        <taxon>Ascomycota</taxon>
        <taxon>Pezizomycotina</taxon>
        <taxon>Dothideomycetes</taxon>
        <taxon>Pleosporomycetidae</taxon>
        <taxon>Pleosporales</taxon>
        <taxon>Massarineae</taxon>
        <taxon>Trematosphaeriaceae</taxon>
        <taxon>Trematosphaeria</taxon>
    </lineage>
</organism>
<evidence type="ECO:0000313" key="1">
    <source>
        <dbReference type="EMBL" id="KAF2250098.1"/>
    </source>
</evidence>
<dbReference type="RefSeq" id="XP_033685102.1">
    <property type="nucleotide sequence ID" value="XM_033833231.1"/>
</dbReference>
<protein>
    <recommendedName>
        <fullName evidence="3">Peptidase S8/S53 domain-containing protein</fullName>
    </recommendedName>
</protein>
<reference evidence="1" key="1">
    <citation type="journal article" date="2020" name="Stud. Mycol.">
        <title>101 Dothideomycetes genomes: a test case for predicting lifestyles and emergence of pathogens.</title>
        <authorList>
            <person name="Haridas S."/>
            <person name="Albert R."/>
            <person name="Binder M."/>
            <person name="Bloem J."/>
            <person name="Labutti K."/>
            <person name="Salamov A."/>
            <person name="Andreopoulos B."/>
            <person name="Baker S."/>
            <person name="Barry K."/>
            <person name="Bills G."/>
            <person name="Bluhm B."/>
            <person name="Cannon C."/>
            <person name="Castanera R."/>
            <person name="Culley D."/>
            <person name="Daum C."/>
            <person name="Ezra D."/>
            <person name="Gonzalez J."/>
            <person name="Henrissat B."/>
            <person name="Kuo A."/>
            <person name="Liang C."/>
            <person name="Lipzen A."/>
            <person name="Lutzoni F."/>
            <person name="Magnuson J."/>
            <person name="Mondo S."/>
            <person name="Nolan M."/>
            <person name="Ohm R."/>
            <person name="Pangilinan J."/>
            <person name="Park H.-J."/>
            <person name="Ramirez L."/>
            <person name="Alfaro M."/>
            <person name="Sun H."/>
            <person name="Tritt A."/>
            <person name="Yoshinaga Y."/>
            <person name="Zwiers L.-H."/>
            <person name="Turgeon B."/>
            <person name="Goodwin S."/>
            <person name="Spatafora J."/>
            <person name="Crous P."/>
            <person name="Grigoriev I."/>
        </authorList>
    </citation>
    <scope>NUCLEOTIDE SEQUENCE</scope>
    <source>
        <strain evidence="1">CBS 122368</strain>
    </source>
</reference>
<dbReference type="EMBL" id="ML987194">
    <property type="protein sequence ID" value="KAF2250098.1"/>
    <property type="molecule type" value="Genomic_DNA"/>
</dbReference>
<evidence type="ECO:0008006" key="3">
    <source>
        <dbReference type="Google" id="ProtNLM"/>
    </source>
</evidence>